<dbReference type="HOGENOM" id="CLU_005470_1_0_1"/>
<keyword evidence="5" id="KW-0653">Protein transport</keyword>
<keyword evidence="6" id="KW-0333">Golgi apparatus</keyword>
<evidence type="ECO:0000256" key="4">
    <source>
        <dbReference type="ARBA" id="ARBA00022448"/>
    </source>
</evidence>
<evidence type="ECO:0000259" key="10">
    <source>
        <dbReference type="Pfam" id="PF12022"/>
    </source>
</evidence>
<evidence type="ECO:0000256" key="6">
    <source>
        <dbReference type="ARBA" id="ARBA00023034"/>
    </source>
</evidence>
<dbReference type="STRING" id="1095629.A0A0C9XIS0"/>
<evidence type="ECO:0000256" key="3">
    <source>
        <dbReference type="ARBA" id="ARBA00020977"/>
    </source>
</evidence>
<dbReference type="PANTHER" id="PTHR12961">
    <property type="entry name" value="CONSERVED OLIGOMERIC GOLGI COMPLEX COMPONENT 2"/>
    <property type="match status" value="1"/>
</dbReference>
<feature type="domain" description="COG complex component COG2 C-terminal" evidence="10">
    <location>
        <begin position="447"/>
        <end position="726"/>
    </location>
</feature>
<feature type="domain" description="Conserved oligomeric Golgi complex subunit 2 N-terminal" evidence="9">
    <location>
        <begin position="52"/>
        <end position="122"/>
    </location>
</feature>
<dbReference type="Pfam" id="PF12022">
    <property type="entry name" value="COG2_C"/>
    <property type="match status" value="1"/>
</dbReference>
<evidence type="ECO:0000313" key="11">
    <source>
        <dbReference type="EMBL" id="KIK01394.1"/>
    </source>
</evidence>
<dbReference type="PANTHER" id="PTHR12961:SF0">
    <property type="entry name" value="CONSERVED OLIGOMERIC GOLGI COMPLEX SUBUNIT 2"/>
    <property type="match status" value="1"/>
</dbReference>
<comment type="similarity">
    <text evidence="2">Belongs to the COG2 family.</text>
</comment>
<dbReference type="GO" id="GO:0015031">
    <property type="term" value="P:protein transport"/>
    <property type="evidence" value="ECO:0007669"/>
    <property type="project" value="UniProtKB-KW"/>
</dbReference>
<protein>
    <recommendedName>
        <fullName evidence="3">Conserved oligomeric Golgi complex subunit 2</fullName>
    </recommendedName>
    <alternativeName>
        <fullName evidence="8">Component of oligomeric Golgi complex 2</fullName>
    </alternativeName>
</protein>
<name>A0A0C9XIS0_9AGAR</name>
<dbReference type="Proteomes" id="UP000054477">
    <property type="component" value="Unassembled WGS sequence"/>
</dbReference>
<keyword evidence="7" id="KW-0472">Membrane</keyword>
<evidence type="ECO:0000256" key="1">
    <source>
        <dbReference type="ARBA" id="ARBA00004395"/>
    </source>
</evidence>
<reference evidence="11 12" key="1">
    <citation type="submission" date="2014-04" db="EMBL/GenBank/DDBJ databases">
        <authorList>
            <consortium name="DOE Joint Genome Institute"/>
            <person name="Kuo A."/>
            <person name="Kohler A."/>
            <person name="Nagy L.G."/>
            <person name="Floudas D."/>
            <person name="Copeland A."/>
            <person name="Barry K.W."/>
            <person name="Cichocki N."/>
            <person name="Veneault-Fourrey C."/>
            <person name="LaButti K."/>
            <person name="Lindquist E.A."/>
            <person name="Lipzen A."/>
            <person name="Lundell T."/>
            <person name="Morin E."/>
            <person name="Murat C."/>
            <person name="Sun H."/>
            <person name="Tunlid A."/>
            <person name="Henrissat B."/>
            <person name="Grigoriev I.V."/>
            <person name="Hibbett D.S."/>
            <person name="Martin F."/>
            <person name="Nordberg H.P."/>
            <person name="Cantor M.N."/>
            <person name="Hua S.X."/>
        </authorList>
    </citation>
    <scope>NUCLEOTIDE SEQUENCE [LARGE SCALE GENOMIC DNA]</scope>
    <source>
        <strain evidence="11 12">LaAM-08-1</strain>
    </source>
</reference>
<evidence type="ECO:0000256" key="5">
    <source>
        <dbReference type="ARBA" id="ARBA00022927"/>
    </source>
</evidence>
<evidence type="ECO:0000256" key="2">
    <source>
        <dbReference type="ARBA" id="ARBA00007603"/>
    </source>
</evidence>
<gene>
    <name evidence="11" type="ORF">K443DRAFT_98669</name>
</gene>
<evidence type="ECO:0000256" key="8">
    <source>
        <dbReference type="ARBA" id="ARBA00031344"/>
    </source>
</evidence>
<keyword evidence="4" id="KW-0813">Transport</keyword>
<dbReference type="OrthoDB" id="332281at2759"/>
<sequence length="764" mass="87425">MSFTSDLSTRDPYQLDRLAEELAARELSISHKSSWEQEGKLHELPISTPLSHNNKYLTAQVFNAEEFLLSRSHTSLPDLRAELREYLSLLKEELVMLINDDYEAFISLSTDLRDEGARLVRLKMPISSLQHHVNISRRELCVIQDAIQRKLTKRSNLREEKALLHLLLKISESVSRLESLLLISTSDGNRVKHLARVAVEYTQLLYHASKAREENCSFINEIQWRIDRIQSTISSDLDSLFSMKLATLIGGKGDHRTTESERSKCIADLTECLRTYDILGLWRDAEDVIRRDIMRSFVKKTIYYGGLAAPHSPLVPHTPFNPSASQSTLNTDNYPQTPYTPFTFLTIESLATCDHNQKPNRHQAHLLEGTDPLVHLFQIMANVIWQELAHAIMDEIGGTVFAAGRPDDFRKNYEITQAFIRSLELLAPSKRAVEALRAHAVYLAFERRWQLPVYFQLRWKEVIGRLEESLSVSTIEWSLVGGTNNFVTVQASAVWVAISACWSAEVYIPELAHRFWRLTLQILSRYKTWLDTSVDFSHETLPNNSTTADDDLLRQYASLLIDIKLMETHILGLWHRQIWSLAKLTISIIPLSKEIIRILTKRCCDALLPVRSIPSQFRAMSNKRTPTEPSYFVSSILRPIKQFFGIGFAEGPGSHLTDHVQDYSTGVFNNVTVRYITYLSSMKKTEESLKRLKKGKKSNFSLFGTAPTNDEGRDEERIRAQMILDVEAFARDGSTLGVDVERNLQLKTLKEMVETNDGQWDLSR</sequence>
<organism evidence="11 12">
    <name type="scientific">Laccaria amethystina LaAM-08-1</name>
    <dbReference type="NCBI Taxonomy" id="1095629"/>
    <lineage>
        <taxon>Eukaryota</taxon>
        <taxon>Fungi</taxon>
        <taxon>Dikarya</taxon>
        <taxon>Basidiomycota</taxon>
        <taxon>Agaricomycotina</taxon>
        <taxon>Agaricomycetes</taxon>
        <taxon>Agaricomycetidae</taxon>
        <taxon>Agaricales</taxon>
        <taxon>Agaricineae</taxon>
        <taxon>Hydnangiaceae</taxon>
        <taxon>Laccaria</taxon>
    </lineage>
</organism>
<dbReference type="AlphaFoldDB" id="A0A0C9XIS0"/>
<dbReference type="EMBL" id="KN838607">
    <property type="protein sequence ID" value="KIK01394.1"/>
    <property type="molecule type" value="Genomic_DNA"/>
</dbReference>
<evidence type="ECO:0000313" key="12">
    <source>
        <dbReference type="Proteomes" id="UP000054477"/>
    </source>
</evidence>
<dbReference type="GO" id="GO:0000139">
    <property type="term" value="C:Golgi membrane"/>
    <property type="evidence" value="ECO:0007669"/>
    <property type="project" value="UniProtKB-SubCell"/>
</dbReference>
<dbReference type="GO" id="GO:0007030">
    <property type="term" value="P:Golgi organization"/>
    <property type="evidence" value="ECO:0007669"/>
    <property type="project" value="InterPro"/>
</dbReference>
<dbReference type="InterPro" id="IPR009316">
    <property type="entry name" value="COG2"/>
</dbReference>
<evidence type="ECO:0000256" key="7">
    <source>
        <dbReference type="ARBA" id="ARBA00023136"/>
    </source>
</evidence>
<dbReference type="InterPro" id="IPR024603">
    <property type="entry name" value="COG_complex_COG2_C"/>
</dbReference>
<keyword evidence="12" id="KW-1185">Reference proteome</keyword>
<dbReference type="GO" id="GO:0006891">
    <property type="term" value="P:intra-Golgi vesicle-mediated transport"/>
    <property type="evidence" value="ECO:0007669"/>
    <property type="project" value="TreeGrafter"/>
</dbReference>
<reference evidence="12" key="2">
    <citation type="submission" date="2015-01" db="EMBL/GenBank/DDBJ databases">
        <title>Evolutionary Origins and Diversification of the Mycorrhizal Mutualists.</title>
        <authorList>
            <consortium name="DOE Joint Genome Institute"/>
            <consortium name="Mycorrhizal Genomics Consortium"/>
            <person name="Kohler A."/>
            <person name="Kuo A."/>
            <person name="Nagy L.G."/>
            <person name="Floudas D."/>
            <person name="Copeland A."/>
            <person name="Barry K.W."/>
            <person name="Cichocki N."/>
            <person name="Veneault-Fourrey C."/>
            <person name="LaButti K."/>
            <person name="Lindquist E.A."/>
            <person name="Lipzen A."/>
            <person name="Lundell T."/>
            <person name="Morin E."/>
            <person name="Murat C."/>
            <person name="Riley R."/>
            <person name="Ohm R."/>
            <person name="Sun H."/>
            <person name="Tunlid A."/>
            <person name="Henrissat B."/>
            <person name="Grigoriev I.V."/>
            <person name="Hibbett D.S."/>
            <person name="Martin F."/>
        </authorList>
    </citation>
    <scope>NUCLEOTIDE SEQUENCE [LARGE SCALE GENOMIC DNA]</scope>
    <source>
        <strain evidence="12">LaAM-08-1</strain>
    </source>
</reference>
<dbReference type="Pfam" id="PF06148">
    <property type="entry name" value="COG2_N"/>
    <property type="match status" value="1"/>
</dbReference>
<comment type="subcellular location">
    <subcellularLocation>
        <location evidence="1">Golgi apparatus membrane</location>
        <topology evidence="1">Peripheral membrane protein</topology>
    </subcellularLocation>
</comment>
<accession>A0A0C9XIS0</accession>
<proteinExistence type="inferred from homology"/>
<dbReference type="GO" id="GO:0017119">
    <property type="term" value="C:Golgi transport complex"/>
    <property type="evidence" value="ECO:0007669"/>
    <property type="project" value="TreeGrafter"/>
</dbReference>
<evidence type="ECO:0000259" key="9">
    <source>
        <dbReference type="Pfam" id="PF06148"/>
    </source>
</evidence>
<dbReference type="InterPro" id="IPR024602">
    <property type="entry name" value="COG_su2_N"/>
</dbReference>